<dbReference type="GO" id="GO:0006096">
    <property type="term" value="P:glycolytic process"/>
    <property type="evidence" value="ECO:0007669"/>
    <property type="project" value="UniProtKB-UniPathway"/>
</dbReference>
<keyword evidence="5" id="KW-0456">Lyase</keyword>
<evidence type="ECO:0000313" key="7">
    <source>
        <dbReference type="EMBL" id="RAK18749.1"/>
    </source>
</evidence>
<dbReference type="SUPFAM" id="SSF51569">
    <property type="entry name" value="Aldolase"/>
    <property type="match status" value="1"/>
</dbReference>
<dbReference type="RefSeq" id="WP_009503568.1">
    <property type="nucleotide sequence ID" value="NZ_LIGK01000005.1"/>
</dbReference>
<accession>A0A327YKE1</accession>
<comment type="pathway">
    <text evidence="1">Carbohydrate degradation; glycolysis; D-glyceraldehyde 3-phosphate and glycerone phosphate from D-glucose: step 4/4.</text>
</comment>
<evidence type="ECO:0000256" key="5">
    <source>
        <dbReference type="ARBA" id="ARBA00023239"/>
    </source>
</evidence>
<gene>
    <name evidence="7" type="ORF">ATI53_101127</name>
</gene>
<dbReference type="OrthoDB" id="9813469at2"/>
<dbReference type="InterPro" id="IPR000741">
    <property type="entry name" value="FBA_I"/>
</dbReference>
<evidence type="ECO:0000313" key="8">
    <source>
        <dbReference type="Proteomes" id="UP000249165"/>
    </source>
</evidence>
<evidence type="ECO:0000256" key="3">
    <source>
        <dbReference type="ARBA" id="ARBA00013068"/>
    </source>
</evidence>
<dbReference type="UniPathway" id="UPA00109">
    <property type="reaction ID" value="UER00183"/>
</dbReference>
<dbReference type="Gene3D" id="3.20.20.70">
    <property type="entry name" value="Aldolase class I"/>
    <property type="match status" value="1"/>
</dbReference>
<sequence>MAQDKAVFAKQKEQMHTGKGFIAALDQSGGSTPKALLQYGVEESEYAGEAEMYGEIHKMRTRIITAPDFTDQKVLGAILFERTMRAEIEGLPTAQYLWEKRGVVPFLKIDKGLADKADGVQMMKPMPGLEALLTEAAQDFGIFGTKERSVIHEANAAGIKAIVDQQVEVGKMVIAAGMVPIMEPEVDINSPTKAEAEEILRAELMAHLDQLAEGEDVMIKLTIPTVAGLYDDLADHPRCVRVVALSGGYKTDDACERLSKQPKMIASFSRALAEGLSKKQSDDDFNALLGSNIDKIYRASI</sequence>
<evidence type="ECO:0000256" key="1">
    <source>
        <dbReference type="ARBA" id="ARBA00004714"/>
    </source>
</evidence>
<dbReference type="Pfam" id="PF00274">
    <property type="entry name" value="Glycolytic"/>
    <property type="match status" value="1"/>
</dbReference>
<dbReference type="EC" id="4.1.2.13" evidence="3"/>
<proteinExistence type="inferred from homology"/>
<evidence type="ECO:0000256" key="2">
    <source>
        <dbReference type="ARBA" id="ARBA00010387"/>
    </source>
</evidence>
<comment type="caution">
    <text evidence="7">The sequence shown here is derived from an EMBL/GenBank/DDBJ whole genome shotgun (WGS) entry which is preliminary data.</text>
</comment>
<organism evidence="7 8">
    <name type="scientific">Salipiger aestuarii</name>
    <dbReference type="NCBI Taxonomy" id="568098"/>
    <lineage>
        <taxon>Bacteria</taxon>
        <taxon>Pseudomonadati</taxon>
        <taxon>Pseudomonadota</taxon>
        <taxon>Alphaproteobacteria</taxon>
        <taxon>Rhodobacterales</taxon>
        <taxon>Roseobacteraceae</taxon>
        <taxon>Salipiger</taxon>
    </lineage>
</organism>
<keyword evidence="4" id="KW-0324">Glycolysis</keyword>
<dbReference type="InterPro" id="IPR013785">
    <property type="entry name" value="Aldolase_TIM"/>
</dbReference>
<dbReference type="Proteomes" id="UP000249165">
    <property type="component" value="Unassembled WGS sequence"/>
</dbReference>
<keyword evidence="8" id="KW-1185">Reference proteome</keyword>
<dbReference type="PANTHER" id="PTHR11627">
    <property type="entry name" value="FRUCTOSE-BISPHOSPHATE ALDOLASE"/>
    <property type="match status" value="1"/>
</dbReference>
<name>A0A327YKE1_9RHOB</name>
<protein>
    <recommendedName>
        <fullName evidence="3">fructose-bisphosphate aldolase</fullName>
        <ecNumber evidence="3">4.1.2.13</ecNumber>
    </recommendedName>
    <alternativeName>
        <fullName evidence="6">Fructose-bisphosphate aldolase class I</fullName>
    </alternativeName>
</protein>
<dbReference type="GO" id="GO:0004332">
    <property type="term" value="F:fructose-bisphosphate aldolase activity"/>
    <property type="evidence" value="ECO:0007669"/>
    <property type="project" value="UniProtKB-EC"/>
</dbReference>
<evidence type="ECO:0000256" key="6">
    <source>
        <dbReference type="ARBA" id="ARBA00029799"/>
    </source>
</evidence>
<dbReference type="NCBIfam" id="NF003784">
    <property type="entry name" value="PRK05377.1"/>
    <property type="match status" value="1"/>
</dbReference>
<reference evidence="7 8" key="1">
    <citation type="submission" date="2018-06" db="EMBL/GenBank/DDBJ databases">
        <title>Genomic Encyclopedia of Archaeal and Bacterial Type Strains, Phase II (KMG-II): from individual species to whole genera.</title>
        <authorList>
            <person name="Goeker M."/>
        </authorList>
    </citation>
    <scope>NUCLEOTIDE SEQUENCE [LARGE SCALE GENOMIC DNA]</scope>
    <source>
        <strain evidence="7 8">DSM 22011</strain>
    </source>
</reference>
<dbReference type="AlphaFoldDB" id="A0A327YKE1"/>
<evidence type="ECO:0000256" key="4">
    <source>
        <dbReference type="ARBA" id="ARBA00023152"/>
    </source>
</evidence>
<comment type="similarity">
    <text evidence="2">Belongs to the class I fructose-bisphosphate aldolase family.</text>
</comment>
<dbReference type="EMBL" id="QLMG01000011">
    <property type="protein sequence ID" value="RAK18749.1"/>
    <property type="molecule type" value="Genomic_DNA"/>
</dbReference>